<gene>
    <name evidence="3" type="ORF">GCM10025866_18460</name>
</gene>
<dbReference type="RefSeq" id="WP_286279171.1">
    <property type="nucleotide sequence ID" value="NZ_AP027731.1"/>
</dbReference>
<name>A0ABN6XLT6_9MICO</name>
<accession>A0ABN6XLT6</accession>
<evidence type="ECO:0000256" key="1">
    <source>
        <dbReference type="SAM" id="MobiDB-lite"/>
    </source>
</evidence>
<feature type="region of interest" description="Disordered" evidence="1">
    <location>
        <begin position="42"/>
        <end position="100"/>
    </location>
</feature>
<dbReference type="Proteomes" id="UP001321498">
    <property type="component" value="Chromosome"/>
</dbReference>
<organism evidence="3 4">
    <name type="scientific">Naasia aerilata</name>
    <dbReference type="NCBI Taxonomy" id="1162966"/>
    <lineage>
        <taxon>Bacteria</taxon>
        <taxon>Bacillati</taxon>
        <taxon>Actinomycetota</taxon>
        <taxon>Actinomycetes</taxon>
        <taxon>Micrococcales</taxon>
        <taxon>Microbacteriaceae</taxon>
        <taxon>Naasia</taxon>
    </lineage>
</organism>
<keyword evidence="2" id="KW-0472">Membrane</keyword>
<feature type="compositionally biased region" description="Low complexity" evidence="1">
    <location>
        <begin position="42"/>
        <end position="80"/>
    </location>
</feature>
<keyword evidence="2" id="KW-0812">Transmembrane</keyword>
<sequence>MTTDETPDPTDPKRRRTRLILGVLGGIVVLALLAVGIWAVASPKSPTPGASGSPSASSSPSPSASASATPTPEPTGTITPTAPPPSDAPDPALDSDDTIDVGYQDQPVAAAGLVIRVSALDAVQGNADEPGEIAGPSLRFVVEFVNNTGAAISLRDVAINVDYGADKTPAVELNESDTSPVPGEVAANSTVSGTYTFNVPTDGRDQVRLTVFTTVDDPVIAFSGPAPR</sequence>
<keyword evidence="4" id="KW-1185">Reference proteome</keyword>
<reference evidence="4" key="1">
    <citation type="journal article" date="2019" name="Int. J. Syst. Evol. Microbiol.">
        <title>The Global Catalogue of Microorganisms (GCM) 10K type strain sequencing project: providing services to taxonomists for standard genome sequencing and annotation.</title>
        <authorList>
            <consortium name="The Broad Institute Genomics Platform"/>
            <consortium name="The Broad Institute Genome Sequencing Center for Infectious Disease"/>
            <person name="Wu L."/>
            <person name="Ma J."/>
        </authorList>
    </citation>
    <scope>NUCLEOTIDE SEQUENCE [LARGE SCALE GENOMIC DNA]</scope>
    <source>
        <strain evidence="4">NBRC 108725</strain>
    </source>
</reference>
<evidence type="ECO:0000256" key="2">
    <source>
        <dbReference type="SAM" id="Phobius"/>
    </source>
</evidence>
<evidence type="ECO:0000313" key="3">
    <source>
        <dbReference type="EMBL" id="BDZ45937.1"/>
    </source>
</evidence>
<proteinExistence type="predicted"/>
<keyword evidence="2" id="KW-1133">Transmembrane helix</keyword>
<dbReference type="EMBL" id="AP027731">
    <property type="protein sequence ID" value="BDZ45937.1"/>
    <property type="molecule type" value="Genomic_DNA"/>
</dbReference>
<evidence type="ECO:0008006" key="5">
    <source>
        <dbReference type="Google" id="ProtNLM"/>
    </source>
</evidence>
<protein>
    <recommendedName>
        <fullName evidence="5">DUF4352 domain-containing protein</fullName>
    </recommendedName>
</protein>
<evidence type="ECO:0000313" key="4">
    <source>
        <dbReference type="Proteomes" id="UP001321498"/>
    </source>
</evidence>
<feature type="transmembrane region" description="Helical" evidence="2">
    <location>
        <begin position="19"/>
        <end position="41"/>
    </location>
</feature>